<proteinExistence type="predicted"/>
<dbReference type="Proteomes" id="UP000237983">
    <property type="component" value="Unassembled WGS sequence"/>
</dbReference>
<organism evidence="2 3">
    <name type="scientific">Glaciihabitans tibetensis</name>
    <dbReference type="NCBI Taxonomy" id="1266600"/>
    <lineage>
        <taxon>Bacteria</taxon>
        <taxon>Bacillati</taxon>
        <taxon>Actinomycetota</taxon>
        <taxon>Actinomycetes</taxon>
        <taxon>Micrococcales</taxon>
        <taxon>Microbacteriaceae</taxon>
        <taxon>Glaciihabitans</taxon>
    </lineage>
</organism>
<accession>A0A2T0VHP8</accession>
<comment type="caution">
    <text evidence="2">The sequence shown here is derived from an EMBL/GenBank/DDBJ whole genome shotgun (WGS) entry which is preliminary data.</text>
</comment>
<sequence>MRNIFARQPASSDYPKTDSGSGQLKDYGYDLIPLKKGAVIQLAGSQPHSEVLAGLVSNDTVQAFVAGRTPEEERTDAPMPVRFFVDSRMTPVVGFVPRGLEPVVLEALVRLEKAGRSTRIPATVVSTKNGLRVNLLMGATR</sequence>
<dbReference type="EMBL" id="PVTL01000002">
    <property type="protein sequence ID" value="PRY69691.1"/>
    <property type="molecule type" value="Genomic_DNA"/>
</dbReference>
<dbReference type="RefSeq" id="WP_106210664.1">
    <property type="nucleotide sequence ID" value="NZ_PVTL01000002.1"/>
</dbReference>
<keyword evidence="3" id="KW-1185">Reference proteome</keyword>
<dbReference type="OrthoDB" id="5111843at2"/>
<evidence type="ECO:0008006" key="4">
    <source>
        <dbReference type="Google" id="ProtNLM"/>
    </source>
</evidence>
<name>A0A2T0VHP8_9MICO</name>
<dbReference type="AlphaFoldDB" id="A0A2T0VHP8"/>
<protein>
    <recommendedName>
        <fullName evidence="4">HIRAN domain-containing protein</fullName>
    </recommendedName>
</protein>
<evidence type="ECO:0000256" key="1">
    <source>
        <dbReference type="SAM" id="MobiDB-lite"/>
    </source>
</evidence>
<reference evidence="2 3" key="1">
    <citation type="submission" date="2018-03" db="EMBL/GenBank/DDBJ databases">
        <title>Genomic Encyclopedia of Type Strains, Phase III (KMG-III): the genomes of soil and plant-associated and newly described type strains.</title>
        <authorList>
            <person name="Whitman W."/>
        </authorList>
    </citation>
    <scope>NUCLEOTIDE SEQUENCE [LARGE SCALE GENOMIC DNA]</scope>
    <source>
        <strain evidence="2 3">CGMCC 1.12484</strain>
    </source>
</reference>
<gene>
    <name evidence="2" type="ORF">B0I08_102368</name>
</gene>
<evidence type="ECO:0000313" key="2">
    <source>
        <dbReference type="EMBL" id="PRY69691.1"/>
    </source>
</evidence>
<evidence type="ECO:0000313" key="3">
    <source>
        <dbReference type="Proteomes" id="UP000237983"/>
    </source>
</evidence>
<feature type="region of interest" description="Disordered" evidence="1">
    <location>
        <begin position="1"/>
        <end position="21"/>
    </location>
</feature>